<name>A0AAE3KGN8_9PSEU</name>
<dbReference type="InterPro" id="IPR004401">
    <property type="entry name" value="YbaB/EbfC"/>
</dbReference>
<feature type="compositionally biased region" description="Acidic residues" evidence="1">
    <location>
        <begin position="151"/>
        <end position="160"/>
    </location>
</feature>
<dbReference type="AlphaFoldDB" id="A0AAE3KGN8"/>
<dbReference type="GO" id="GO:0003677">
    <property type="term" value="F:DNA binding"/>
    <property type="evidence" value="ECO:0007669"/>
    <property type="project" value="UniProtKB-KW"/>
</dbReference>
<reference evidence="2" key="1">
    <citation type="submission" date="2022-06" db="EMBL/GenBank/DDBJ databases">
        <title>Genomic Encyclopedia of Archaeal and Bacterial Type Strains, Phase II (KMG-II): from individual species to whole genera.</title>
        <authorList>
            <person name="Goeker M."/>
        </authorList>
    </citation>
    <scope>NUCLEOTIDE SEQUENCE</scope>
    <source>
        <strain evidence="2">DSM 43935</strain>
    </source>
</reference>
<protein>
    <submittedName>
        <fullName evidence="2">YbaB/EbfC DNA-binding family protein</fullName>
    </submittedName>
</protein>
<dbReference type="Pfam" id="PF02575">
    <property type="entry name" value="YbaB_DNA_bd"/>
    <property type="match status" value="1"/>
</dbReference>
<dbReference type="Gene3D" id="3.30.1310.10">
    <property type="entry name" value="Nucleoid-associated protein YbaB-like domain"/>
    <property type="match status" value="1"/>
</dbReference>
<keyword evidence="2" id="KW-0238">DNA-binding</keyword>
<dbReference type="InterPro" id="IPR036894">
    <property type="entry name" value="YbaB-like_sf"/>
</dbReference>
<gene>
    <name evidence="2" type="ORF">LX83_004324</name>
</gene>
<accession>A0AAE3KGN8</accession>
<organism evidence="2 3">
    <name type="scientific">Goodfellowiella coeruleoviolacea</name>
    <dbReference type="NCBI Taxonomy" id="334858"/>
    <lineage>
        <taxon>Bacteria</taxon>
        <taxon>Bacillati</taxon>
        <taxon>Actinomycetota</taxon>
        <taxon>Actinomycetes</taxon>
        <taxon>Pseudonocardiales</taxon>
        <taxon>Pseudonocardiaceae</taxon>
        <taxon>Goodfellowiella</taxon>
    </lineage>
</organism>
<keyword evidence="3" id="KW-1185">Reference proteome</keyword>
<dbReference type="Proteomes" id="UP001206128">
    <property type="component" value="Unassembled WGS sequence"/>
</dbReference>
<dbReference type="RefSeq" id="WP_253774352.1">
    <property type="nucleotide sequence ID" value="NZ_JAMTCK010000010.1"/>
</dbReference>
<evidence type="ECO:0000313" key="3">
    <source>
        <dbReference type="Proteomes" id="UP001206128"/>
    </source>
</evidence>
<evidence type="ECO:0000256" key="1">
    <source>
        <dbReference type="SAM" id="MobiDB-lite"/>
    </source>
</evidence>
<comment type="caution">
    <text evidence="2">The sequence shown here is derived from an EMBL/GenBank/DDBJ whole genome shotgun (WGS) entry which is preliminary data.</text>
</comment>
<feature type="region of interest" description="Disordered" evidence="1">
    <location>
        <begin position="125"/>
        <end position="160"/>
    </location>
</feature>
<dbReference type="EMBL" id="JAMTCK010000010">
    <property type="protein sequence ID" value="MCP2167451.1"/>
    <property type="molecule type" value="Genomic_DNA"/>
</dbReference>
<sequence>MSTPTGFGEPVRDPDQAEARMNAWAQQLADKAARYRDVGERTQALRLTAASPDGAVRVTVRADGALDDLEFGDRARTLPLPDLAQQVMNTVRRAQAQIADQVAAVMTDRLGDEDQQTRSLVLDNLRARFPEPDDEDTAAGAAATNDRQADDPDDEENELW</sequence>
<evidence type="ECO:0000313" key="2">
    <source>
        <dbReference type="EMBL" id="MCP2167451.1"/>
    </source>
</evidence>
<proteinExistence type="predicted"/>
<dbReference type="SUPFAM" id="SSF82607">
    <property type="entry name" value="YbaB-like"/>
    <property type="match status" value="1"/>
</dbReference>